<dbReference type="AlphaFoldDB" id="E0XTX4"/>
<reference evidence="1" key="1">
    <citation type="journal article" date="2011" name="Environ. Microbiol.">
        <title>Time-series analyses of Monterey Bay coastal microbial picoplankton using a 'genome proxy' microarray.</title>
        <authorList>
            <person name="Rich V.I."/>
            <person name="Pham V.D."/>
            <person name="Eppley J."/>
            <person name="Shi Y."/>
            <person name="DeLong E.F."/>
        </authorList>
    </citation>
    <scope>NUCLEOTIDE SEQUENCE</scope>
</reference>
<proteinExistence type="predicted"/>
<sequence>MNGYRVCRCCDLAVHVITDIARRVAHLGYNGAAARSECRRHSEGNTEVWKILRYSVVRLN</sequence>
<accession>E0XTX4</accession>
<organism evidence="1">
    <name type="scientific">uncultured Rhodospirillales bacterium HF0200_01O14</name>
    <dbReference type="NCBI Taxonomy" id="710787"/>
    <lineage>
        <taxon>Bacteria</taxon>
        <taxon>Pseudomonadati</taxon>
        <taxon>Pseudomonadota</taxon>
        <taxon>Alphaproteobacteria</taxon>
        <taxon>Rhodospirillales</taxon>
        <taxon>environmental samples</taxon>
    </lineage>
</organism>
<dbReference type="EMBL" id="GU474875">
    <property type="protein sequence ID" value="ADI17865.1"/>
    <property type="molecule type" value="Genomic_DNA"/>
</dbReference>
<name>E0XTX4_9PROT</name>
<evidence type="ECO:0000313" key="1">
    <source>
        <dbReference type="EMBL" id="ADI17865.1"/>
    </source>
</evidence>
<protein>
    <submittedName>
        <fullName evidence="1">Uncharacterized protein</fullName>
    </submittedName>
</protein>